<dbReference type="AlphaFoldDB" id="A0A6B0UD85"/>
<organism evidence="1">
    <name type="scientific">Ixodes ricinus</name>
    <name type="common">Common tick</name>
    <name type="synonym">Acarus ricinus</name>
    <dbReference type="NCBI Taxonomy" id="34613"/>
    <lineage>
        <taxon>Eukaryota</taxon>
        <taxon>Metazoa</taxon>
        <taxon>Ecdysozoa</taxon>
        <taxon>Arthropoda</taxon>
        <taxon>Chelicerata</taxon>
        <taxon>Arachnida</taxon>
        <taxon>Acari</taxon>
        <taxon>Parasitiformes</taxon>
        <taxon>Ixodida</taxon>
        <taxon>Ixodoidea</taxon>
        <taxon>Ixodidae</taxon>
        <taxon>Ixodinae</taxon>
        <taxon>Ixodes</taxon>
    </lineage>
</organism>
<reference evidence="1" key="1">
    <citation type="submission" date="2019-12" db="EMBL/GenBank/DDBJ databases">
        <title>An insight into the sialome of adult female Ixodes ricinus ticks feeding for 6 days.</title>
        <authorList>
            <person name="Perner J."/>
            <person name="Ribeiro J.M.C."/>
        </authorList>
    </citation>
    <scope>NUCLEOTIDE SEQUENCE</scope>
    <source>
        <strain evidence="1">Semi-engorged</strain>
        <tissue evidence="1">Salivary glands</tissue>
    </source>
</reference>
<proteinExistence type="predicted"/>
<evidence type="ECO:0000313" key="1">
    <source>
        <dbReference type="EMBL" id="MXU87214.1"/>
    </source>
</evidence>
<dbReference type="EMBL" id="GIFC01005131">
    <property type="protein sequence ID" value="MXU87214.1"/>
    <property type="molecule type" value="Transcribed_RNA"/>
</dbReference>
<sequence length="95" mass="10929">MASFSIVFISCLHFSGNVGGIPSRLSLWLMNIVFFRRFIVAFCFCHISYRFWTIRWDPFCNLGDVLLYRSPTKEILLDLSVPSVCERSLANESIG</sequence>
<protein>
    <submittedName>
        <fullName evidence="1">Putative secreted protein</fullName>
    </submittedName>
</protein>
<accession>A0A6B0UD85</accession>
<name>A0A6B0UD85_IXORI</name>